<feature type="domain" description="Phospholipid/glycerol acyltransferase" evidence="24">
    <location>
        <begin position="299"/>
        <end position="414"/>
    </location>
</feature>
<dbReference type="GO" id="GO:0003841">
    <property type="term" value="F:1-acylglycerol-3-phosphate O-acyltransferase activity"/>
    <property type="evidence" value="ECO:0007669"/>
    <property type="project" value="UniProtKB-UniRule"/>
</dbReference>
<dbReference type="GO" id="GO:0006654">
    <property type="term" value="P:phosphatidic acid biosynthetic process"/>
    <property type="evidence" value="ECO:0007669"/>
    <property type="project" value="TreeGrafter"/>
</dbReference>
<evidence type="ECO:0000256" key="13">
    <source>
        <dbReference type="ARBA" id="ARBA00047814"/>
    </source>
</evidence>
<evidence type="ECO:0000256" key="5">
    <source>
        <dbReference type="ARBA" id="ARBA00004086"/>
    </source>
</evidence>
<comment type="pathway">
    <text evidence="6">Phospholipid metabolism; CDP-diacylglycerol biosynthesis; CDP-diacylglycerol from sn-glycerol 3-phosphate: step 2/3.</text>
</comment>
<comment type="catalytic activity">
    <reaction evidence="13">
        <text>1-tetradecanoyl-sn-glycerol 3-phosphate + (9Z)-octadecenoyl-CoA = 1-tetradecanoyl-2-(9Z)-octadecenoyl-sn-glycero-3-phosphate + CoA</text>
        <dbReference type="Rhea" id="RHEA:37187"/>
        <dbReference type="ChEBI" id="CHEBI:57287"/>
        <dbReference type="ChEBI" id="CHEBI:57387"/>
        <dbReference type="ChEBI" id="CHEBI:72683"/>
        <dbReference type="ChEBI" id="CHEBI:74586"/>
    </reaction>
    <physiologicalReaction direction="left-to-right" evidence="13">
        <dbReference type="Rhea" id="RHEA:37188"/>
    </physiologicalReaction>
</comment>
<keyword evidence="23" id="KW-0472">Membrane</keyword>
<evidence type="ECO:0000256" key="9">
    <source>
        <dbReference type="ARBA" id="ARBA00023209"/>
    </source>
</evidence>
<evidence type="ECO:0000256" key="18">
    <source>
        <dbReference type="ARBA" id="ARBA00049345"/>
    </source>
</evidence>
<evidence type="ECO:0000256" key="4">
    <source>
        <dbReference type="ARBA" id="ARBA00001783"/>
    </source>
</evidence>
<evidence type="ECO:0000256" key="8">
    <source>
        <dbReference type="ARBA" id="ARBA00022679"/>
    </source>
</evidence>
<keyword evidence="23" id="KW-0812">Transmembrane</keyword>
<evidence type="ECO:0000256" key="16">
    <source>
        <dbReference type="ARBA" id="ARBA00048956"/>
    </source>
</evidence>
<evidence type="ECO:0000256" key="12">
    <source>
        <dbReference type="ARBA" id="ARBA00047525"/>
    </source>
</evidence>
<keyword evidence="11 21" id="KW-0012">Acyltransferase</keyword>
<keyword evidence="23" id="KW-1133">Transmembrane helix</keyword>
<dbReference type="NCBIfam" id="TIGR00530">
    <property type="entry name" value="AGP_acyltrn"/>
    <property type="match status" value="1"/>
</dbReference>
<sequence>MVGGTQARVSAERSAQPPTFRLLWARGRLRKCEELLPEPESLSLRGEFAELPPKALPDHVTDQTDIPPDLSQLRVAGTCPAPRAGQLGQLTESGCQLGQGAGLSEAISEDPSETWGGDLEHRAGSLLLPKASAGPSADVTLERTRSGRLPVGHRARFKGPLCGNRAGKGSRVLGRLWSAIRSRQLPFLTRWLDGQASLTSIWRSFRPHPAQPGPPASAGRLPSAQSQAWPPASPKIPANWGIVFRTLNGQRREQLPDSAAEGWGAGVSIISWFIRSFKYLYGLRFEVKGRQKLEEDRPCVIISNHQSILDMMGLMEVLPDRCVQIAKRELLFLGPVGLIMYLGGVLFINRQRSRMAMTVISDVGKRMVREKLKVWIYPEGTRNDSGDLLPFKKGAFYLAIQAQVPIIPVVYSSFSSFYNYRTKLFTSGTIKVEVLDAIPTTGLTIADVPELLDTCQQAMRATFFHVSQLPRENGAPAGPNAQASQ</sequence>
<comment type="catalytic activity">
    <reaction evidence="12">
        <text>1-hexadecanoyl-sn-glycero-3-phosphate + (9Z)-octadecenoyl-CoA = 1-hexadecanoyl-2-(9Z-octadecenoyl)-sn-glycero-3-phosphate + CoA</text>
        <dbReference type="Rhea" id="RHEA:33187"/>
        <dbReference type="ChEBI" id="CHEBI:57287"/>
        <dbReference type="ChEBI" id="CHEBI:57387"/>
        <dbReference type="ChEBI" id="CHEBI:57518"/>
        <dbReference type="ChEBI" id="CHEBI:64839"/>
    </reaction>
    <physiologicalReaction direction="left-to-right" evidence="12">
        <dbReference type="Rhea" id="RHEA:33188"/>
    </physiologicalReaction>
</comment>
<comment type="function">
    <text evidence="5">Converts 1-acyl-sn-glycerol-3-phosphate (lysophosphatidic acid or LPA) into 1,2-diacyl-sn-glycerol-3-phosphate (phosphatidic acid or PA) by incorporating an acyl moiety at the sn-2 position of the glycerol backbone.</text>
</comment>
<evidence type="ECO:0000256" key="15">
    <source>
        <dbReference type="ARBA" id="ARBA00048293"/>
    </source>
</evidence>
<feature type="transmembrane region" description="Helical" evidence="23">
    <location>
        <begin position="330"/>
        <end position="348"/>
    </location>
</feature>
<keyword evidence="10 21" id="KW-1208">Phospholipid metabolism</keyword>
<comment type="catalytic activity">
    <reaction evidence="2">
        <text>a 1-acyl-sn-glycero-3-phosphate + an acyl-CoA = a 1,2-diacyl-sn-glycero-3-phosphate + CoA</text>
        <dbReference type="Rhea" id="RHEA:19709"/>
        <dbReference type="ChEBI" id="CHEBI:57287"/>
        <dbReference type="ChEBI" id="CHEBI:57970"/>
        <dbReference type="ChEBI" id="CHEBI:58342"/>
        <dbReference type="ChEBI" id="CHEBI:58608"/>
        <dbReference type="EC" id="2.3.1.51"/>
    </reaction>
    <physiologicalReaction direction="left-to-right" evidence="2">
        <dbReference type="Rhea" id="RHEA:19710"/>
    </physiologicalReaction>
</comment>
<comment type="catalytic activity">
    <reaction evidence="14">
        <text>1-(6Z,9Z,12Z-octadecatrienoyl)-sn-glycero-3-phosphate + (9Z)-octadecenoyl-CoA = (6Z,9Z,12Z)-octadecatrienoyl-2-(9Z)-octadecenoyl-sn-glycero-3-phosphate + CoA</text>
        <dbReference type="Rhea" id="RHEA:37179"/>
        <dbReference type="ChEBI" id="CHEBI:57287"/>
        <dbReference type="ChEBI" id="CHEBI:57387"/>
        <dbReference type="ChEBI" id="CHEBI:74581"/>
        <dbReference type="ChEBI" id="CHEBI:74582"/>
    </reaction>
    <physiologicalReaction direction="left-to-right" evidence="14">
        <dbReference type="Rhea" id="RHEA:37180"/>
    </physiologicalReaction>
</comment>
<organism evidence="25 26">
    <name type="scientific">Lipotes vexillifer</name>
    <name type="common">Yangtze river dolphin</name>
    <dbReference type="NCBI Taxonomy" id="118797"/>
    <lineage>
        <taxon>Eukaryota</taxon>
        <taxon>Metazoa</taxon>
        <taxon>Chordata</taxon>
        <taxon>Craniata</taxon>
        <taxon>Vertebrata</taxon>
        <taxon>Euteleostomi</taxon>
        <taxon>Mammalia</taxon>
        <taxon>Eutheria</taxon>
        <taxon>Laurasiatheria</taxon>
        <taxon>Artiodactyla</taxon>
        <taxon>Whippomorpha</taxon>
        <taxon>Cetacea</taxon>
        <taxon>Odontoceti</taxon>
        <taxon>Lipotidae</taxon>
        <taxon>Lipotes</taxon>
    </lineage>
</organism>
<comment type="catalytic activity">
    <reaction evidence="15">
        <text>1-(9Z,12Z,15Z)-octadecatrienoyl-sn-glycero-3-phosphate + (9Z)-octadecenoyl-CoA = 1-(9Z,12Z,15Z)-octadecatrienoyl-2-(9Z)-octadecenoyl-sn-glycero-3-phosphate + CoA</text>
        <dbReference type="Rhea" id="RHEA:37139"/>
        <dbReference type="ChEBI" id="CHEBI:57287"/>
        <dbReference type="ChEBI" id="CHEBI:57387"/>
        <dbReference type="ChEBI" id="CHEBI:74549"/>
        <dbReference type="ChEBI" id="CHEBI:74550"/>
    </reaction>
    <physiologicalReaction direction="left-to-right" evidence="15">
        <dbReference type="Rhea" id="RHEA:37140"/>
    </physiologicalReaction>
</comment>
<protein>
    <recommendedName>
        <fullName evidence="21">1-acyl-sn-glycerol-3-phosphate acyltransferase</fullName>
        <ecNumber evidence="21">2.3.1.51</ecNumber>
    </recommendedName>
</protein>
<evidence type="ECO:0000259" key="24">
    <source>
        <dbReference type="SMART" id="SM00563"/>
    </source>
</evidence>
<evidence type="ECO:0000256" key="17">
    <source>
        <dbReference type="ARBA" id="ARBA00048973"/>
    </source>
</evidence>
<dbReference type="SMART" id="SM00563">
    <property type="entry name" value="PlsC"/>
    <property type="match status" value="1"/>
</dbReference>
<dbReference type="AlphaFoldDB" id="A0A340XC40"/>
<comment type="domain">
    <text evidence="21">The HXXXXD motif is essential for acyltransferase activity and may constitute the binding site for the phosphate moiety of the glycerol-3-phosphate.</text>
</comment>
<evidence type="ECO:0000256" key="2">
    <source>
        <dbReference type="ARBA" id="ARBA00000300"/>
    </source>
</evidence>
<keyword evidence="9 21" id="KW-0594">Phospholipid biosynthesis</keyword>
<feature type="region of interest" description="Disordered" evidence="22">
    <location>
        <begin position="204"/>
        <end position="234"/>
    </location>
</feature>
<evidence type="ECO:0000256" key="3">
    <source>
        <dbReference type="ARBA" id="ARBA00000816"/>
    </source>
</evidence>
<evidence type="ECO:0000256" key="11">
    <source>
        <dbReference type="ARBA" id="ARBA00023315"/>
    </source>
</evidence>
<comment type="catalytic activity">
    <reaction evidence="1">
        <text>(11Z)-octadecenoyl-CoA + 1-(9Z-octadecenoyl)-sn-glycero-3-phosphate = 1-(9Z)-octadecenoyl-2-(11Z)-octadecenoyl-sn-glycero-3-phosphate + CoA</text>
        <dbReference type="Rhea" id="RHEA:37603"/>
        <dbReference type="ChEBI" id="CHEBI:57287"/>
        <dbReference type="ChEBI" id="CHEBI:74544"/>
        <dbReference type="ChEBI" id="CHEBI:75121"/>
        <dbReference type="ChEBI" id="CHEBI:75122"/>
    </reaction>
    <physiologicalReaction direction="left-to-right" evidence="1">
        <dbReference type="Rhea" id="RHEA:37604"/>
    </physiologicalReaction>
</comment>
<evidence type="ECO:0000256" key="10">
    <source>
        <dbReference type="ARBA" id="ARBA00023264"/>
    </source>
</evidence>
<comment type="catalytic activity">
    <reaction evidence="4">
        <text>1-(9Z-octadecenoyl)-sn-glycero-3-phosphate + tetradecanoyl-CoA = 1-(9Z)-octadecenoyl-2-tetradecanoyl-sn-glycero-3-phosphate + CoA</text>
        <dbReference type="Rhea" id="RHEA:37171"/>
        <dbReference type="ChEBI" id="CHEBI:57287"/>
        <dbReference type="ChEBI" id="CHEBI:57385"/>
        <dbReference type="ChEBI" id="CHEBI:74544"/>
        <dbReference type="ChEBI" id="CHEBI:74579"/>
    </reaction>
    <physiologicalReaction direction="left-to-right" evidence="4">
        <dbReference type="Rhea" id="RHEA:37172"/>
    </physiologicalReaction>
</comment>
<dbReference type="GO" id="GO:0005783">
    <property type="term" value="C:endoplasmic reticulum"/>
    <property type="evidence" value="ECO:0007669"/>
    <property type="project" value="TreeGrafter"/>
</dbReference>
<evidence type="ECO:0000256" key="14">
    <source>
        <dbReference type="ARBA" id="ARBA00048105"/>
    </source>
</evidence>
<evidence type="ECO:0000256" key="21">
    <source>
        <dbReference type="RuleBase" id="RU361267"/>
    </source>
</evidence>
<dbReference type="InterPro" id="IPR004552">
    <property type="entry name" value="AGP_acyltrans"/>
</dbReference>
<accession>A0A340XC40</accession>
<dbReference type="GeneID" id="103080863"/>
<dbReference type="GO" id="GO:0016020">
    <property type="term" value="C:membrane"/>
    <property type="evidence" value="ECO:0007669"/>
    <property type="project" value="InterPro"/>
</dbReference>
<dbReference type="STRING" id="118797.A0A340XC40"/>
<gene>
    <name evidence="26" type="primary">LOC103080863</name>
</gene>
<keyword evidence="25" id="KW-1185">Reference proteome</keyword>
<keyword evidence="21" id="KW-0444">Lipid biosynthesis</keyword>
<evidence type="ECO:0000313" key="26">
    <source>
        <dbReference type="RefSeq" id="XP_007459078.1"/>
    </source>
</evidence>
<dbReference type="PANTHER" id="PTHR10434:SF2">
    <property type="entry name" value="1-ACYL-SN-GLYCEROL-3-PHOSPHATE ACYLTRANSFERASE BETA"/>
    <property type="match status" value="1"/>
</dbReference>
<comment type="catalytic activity">
    <reaction evidence="16">
        <text>heptadecanoyl-CoA + 1-(9Z-octadecenoyl)-sn-glycero-3-phosphate = 1-(9Z)-octadecenoyl-2-heptadecanoyl-sn-glycero-3-phosphate + CoA</text>
        <dbReference type="Rhea" id="RHEA:37155"/>
        <dbReference type="ChEBI" id="CHEBI:57287"/>
        <dbReference type="ChEBI" id="CHEBI:74307"/>
        <dbReference type="ChEBI" id="CHEBI:74544"/>
        <dbReference type="ChEBI" id="CHEBI:74558"/>
    </reaction>
    <physiologicalReaction direction="left-to-right" evidence="16">
        <dbReference type="Rhea" id="RHEA:37156"/>
    </physiologicalReaction>
</comment>
<dbReference type="Proteomes" id="UP000265300">
    <property type="component" value="Unplaced"/>
</dbReference>
<evidence type="ECO:0000256" key="23">
    <source>
        <dbReference type="SAM" id="Phobius"/>
    </source>
</evidence>
<evidence type="ECO:0000256" key="6">
    <source>
        <dbReference type="ARBA" id="ARBA00004728"/>
    </source>
</evidence>
<evidence type="ECO:0000256" key="20">
    <source>
        <dbReference type="ARBA" id="ARBA00049561"/>
    </source>
</evidence>
<keyword evidence="21" id="KW-0443">Lipid metabolism</keyword>
<comment type="similarity">
    <text evidence="7 21">Belongs to the 1-acyl-sn-glycerol-3-phosphate acyltransferase family.</text>
</comment>
<dbReference type="OrthoDB" id="202234at2759"/>
<evidence type="ECO:0000256" key="1">
    <source>
        <dbReference type="ARBA" id="ARBA00000091"/>
    </source>
</evidence>
<evidence type="ECO:0000313" key="25">
    <source>
        <dbReference type="Proteomes" id="UP000265300"/>
    </source>
</evidence>
<proteinExistence type="inferred from homology"/>
<dbReference type="SUPFAM" id="SSF69593">
    <property type="entry name" value="Glycerol-3-phosphate (1)-acyltransferase"/>
    <property type="match status" value="1"/>
</dbReference>
<dbReference type="PANTHER" id="PTHR10434">
    <property type="entry name" value="1-ACYL-SN-GLYCEROL-3-PHOSPHATE ACYLTRANSFERASE"/>
    <property type="match status" value="1"/>
</dbReference>
<dbReference type="RefSeq" id="XP_007459078.1">
    <property type="nucleotide sequence ID" value="XM_007459016.1"/>
</dbReference>
<comment type="catalytic activity">
    <reaction evidence="3">
        <text>1-(9Z-octadecenoyl)-sn-glycero-3-phosphate + hexadecanoyl-CoA = 1-(9Z)-octadecenoyl-2-hexadecanoyl-sn-glycero-3-phosphate + CoA</text>
        <dbReference type="Rhea" id="RHEA:37143"/>
        <dbReference type="ChEBI" id="CHEBI:57287"/>
        <dbReference type="ChEBI" id="CHEBI:57379"/>
        <dbReference type="ChEBI" id="CHEBI:74544"/>
        <dbReference type="ChEBI" id="CHEBI:74551"/>
    </reaction>
    <physiologicalReaction direction="left-to-right" evidence="3">
        <dbReference type="Rhea" id="RHEA:37144"/>
    </physiologicalReaction>
</comment>
<dbReference type="InParanoid" id="A0A340XC40"/>
<keyword evidence="8 21" id="KW-0808">Transferase</keyword>
<evidence type="ECO:0000256" key="7">
    <source>
        <dbReference type="ARBA" id="ARBA00008655"/>
    </source>
</evidence>
<comment type="catalytic activity">
    <reaction evidence="20">
        <text>1-(9Z-octadecenoyl)-sn-glycero-3-phosphate + (9Z)-octadecenoyl-CoA = 1,2-di-(9Z-octadecenoyl)-sn-glycero-3-phosphate + CoA</text>
        <dbReference type="Rhea" id="RHEA:37131"/>
        <dbReference type="ChEBI" id="CHEBI:57287"/>
        <dbReference type="ChEBI" id="CHEBI:57387"/>
        <dbReference type="ChEBI" id="CHEBI:74544"/>
        <dbReference type="ChEBI" id="CHEBI:74546"/>
    </reaction>
    <physiologicalReaction direction="left-to-right" evidence="20">
        <dbReference type="Rhea" id="RHEA:37132"/>
    </physiologicalReaction>
</comment>
<dbReference type="InterPro" id="IPR002123">
    <property type="entry name" value="Plipid/glycerol_acylTrfase"/>
</dbReference>
<name>A0A340XC40_LIPVE</name>
<comment type="catalytic activity">
    <reaction evidence="18">
        <text>1-(9Z-octadecenoyl)-sn-glycero-3-phosphate + (9Z,12Z)-octadecadienoyl-CoA = 1-(9Z)-octadecenoyl-2-(9Z,12Z)-octadecadienoyl-sn-glycero-3-phosphate + CoA</text>
        <dbReference type="Rhea" id="RHEA:37159"/>
        <dbReference type="ChEBI" id="CHEBI:57287"/>
        <dbReference type="ChEBI" id="CHEBI:57383"/>
        <dbReference type="ChEBI" id="CHEBI:74544"/>
        <dbReference type="ChEBI" id="CHEBI:74563"/>
    </reaction>
    <physiologicalReaction direction="left-to-right" evidence="18">
        <dbReference type="Rhea" id="RHEA:37160"/>
    </physiologicalReaction>
</comment>
<dbReference type="CDD" id="cd07989">
    <property type="entry name" value="LPLAT_AGPAT-like"/>
    <property type="match status" value="1"/>
</dbReference>
<evidence type="ECO:0000256" key="22">
    <source>
        <dbReference type="SAM" id="MobiDB-lite"/>
    </source>
</evidence>
<dbReference type="Pfam" id="PF01553">
    <property type="entry name" value="Acyltransferase"/>
    <property type="match status" value="1"/>
</dbReference>
<evidence type="ECO:0000256" key="19">
    <source>
        <dbReference type="ARBA" id="ARBA00049491"/>
    </source>
</evidence>
<dbReference type="KEGG" id="lve:103080863"/>
<reference evidence="26" key="1">
    <citation type="submission" date="2025-08" db="UniProtKB">
        <authorList>
            <consortium name="RefSeq"/>
        </authorList>
    </citation>
    <scope>IDENTIFICATION</scope>
</reference>
<comment type="catalytic activity">
    <reaction evidence="19">
        <text>1-eicosanoyl-sn-glycero-3-phosphate + (9Z)-octadecenoyl-CoA = 1-eicosanoyl-2-(9Z)-octadecenoyl-sn-glycero-3-phosphate + CoA</text>
        <dbReference type="Rhea" id="RHEA:37183"/>
        <dbReference type="ChEBI" id="CHEBI:57287"/>
        <dbReference type="ChEBI" id="CHEBI:57387"/>
        <dbReference type="ChEBI" id="CHEBI:74583"/>
        <dbReference type="ChEBI" id="CHEBI:74584"/>
    </reaction>
    <physiologicalReaction direction="left-to-right" evidence="19">
        <dbReference type="Rhea" id="RHEA:37184"/>
    </physiologicalReaction>
</comment>
<dbReference type="EC" id="2.3.1.51" evidence="21"/>
<comment type="catalytic activity">
    <reaction evidence="17">
        <text>pentadecanoyl-CoA + 1-(9Z-octadecenoyl)-sn-glycero-3-phosphate = 1-(9Z)-octadecenoyl-2-pentadecanoyl-sn-glycero-3-phosphate + CoA</text>
        <dbReference type="Rhea" id="RHEA:37175"/>
        <dbReference type="ChEBI" id="CHEBI:57287"/>
        <dbReference type="ChEBI" id="CHEBI:74309"/>
        <dbReference type="ChEBI" id="CHEBI:74544"/>
        <dbReference type="ChEBI" id="CHEBI:74578"/>
    </reaction>
    <physiologicalReaction direction="left-to-right" evidence="17">
        <dbReference type="Rhea" id="RHEA:37176"/>
    </physiologicalReaction>
</comment>